<dbReference type="InterPro" id="IPR032675">
    <property type="entry name" value="LRR_dom_sf"/>
</dbReference>
<dbReference type="Gene3D" id="3.80.10.10">
    <property type="entry name" value="Ribonuclease Inhibitor"/>
    <property type="match status" value="1"/>
</dbReference>
<evidence type="ECO:0008006" key="4">
    <source>
        <dbReference type="Google" id="ProtNLM"/>
    </source>
</evidence>
<accession>A0A060SYE6</accession>
<dbReference type="EMBL" id="CCBP010000459">
    <property type="protein sequence ID" value="CDO77583.1"/>
    <property type="molecule type" value="Genomic_DNA"/>
</dbReference>
<keyword evidence="3" id="KW-1185">Reference proteome</keyword>
<dbReference type="OMA" id="SPTHTIM"/>
<protein>
    <recommendedName>
        <fullName evidence="4">F-box domain-containing protein</fullName>
    </recommendedName>
</protein>
<evidence type="ECO:0000313" key="3">
    <source>
        <dbReference type="Proteomes" id="UP000029665"/>
    </source>
</evidence>
<evidence type="ECO:0000256" key="1">
    <source>
        <dbReference type="SAM" id="MobiDB-lite"/>
    </source>
</evidence>
<feature type="compositionally biased region" description="Low complexity" evidence="1">
    <location>
        <begin position="458"/>
        <end position="472"/>
    </location>
</feature>
<organism evidence="2 3">
    <name type="scientific">Pycnoporus cinnabarinus</name>
    <name type="common">Cinnabar-red polypore</name>
    <name type="synonym">Trametes cinnabarina</name>
    <dbReference type="NCBI Taxonomy" id="5643"/>
    <lineage>
        <taxon>Eukaryota</taxon>
        <taxon>Fungi</taxon>
        <taxon>Dikarya</taxon>
        <taxon>Basidiomycota</taxon>
        <taxon>Agaricomycotina</taxon>
        <taxon>Agaricomycetes</taxon>
        <taxon>Polyporales</taxon>
        <taxon>Polyporaceae</taxon>
        <taxon>Trametes</taxon>
    </lineage>
</organism>
<sequence>MTDAGTARMVIETVQSTLSALDWLSITDSDVSFREHRPPTVQFWTLTRLQILELSRGIPPTAAQLQALALFPNLKSLRLNVDRMLENDAGGTNTIVGFSKLQYLAISGLTGCVEAFVTAISPPVLDSLEVTVSHTHFMGNTAVLSTHQYQNDIESLHARIPPSVRHYRLVIVTKGWDVRDCIYDIGKVFKPLRSLRSLQSLEFAFLTKEQVPLPNTALDSLRDAWPELHAFKFFSPDHYFDMDNDIDPDYDDAQPERRSQHHYRTRSPARAFRPGDLPTLSAIAAFAQAHPHLRELHLPSIDLLSLPDVDLVPILDHPLRDFRVHDLTPGIPLLDCALMLDLLFPHLSLHHARSARIGRRMDELSLLLLAIQSGRSGTYRTRAERLGGYQGDIPISTRTERGFYLPPPSPTHTIMQSSSIPSRRSLAATPSPYPRRGSRRNNGRGPQTYVPTDRDGYTSDSTRSSDDYSYASDDVRRPRVNKRGAWYWRILRKCGLSRIVPGGRGRGQLEPPP</sequence>
<dbReference type="SUPFAM" id="SSF52047">
    <property type="entry name" value="RNI-like"/>
    <property type="match status" value="1"/>
</dbReference>
<feature type="region of interest" description="Disordered" evidence="1">
    <location>
        <begin position="245"/>
        <end position="270"/>
    </location>
</feature>
<dbReference type="HOGENOM" id="CLU_531146_0_0_1"/>
<reference evidence="2" key="1">
    <citation type="submission" date="2014-01" db="EMBL/GenBank/DDBJ databases">
        <title>The genome of the white-rot fungus Pycnoporus cinnabarinus: a basidiomycete model with a versatile arsenal for lignocellulosic biomass breakdown.</title>
        <authorList>
            <person name="Levasseur A."/>
            <person name="Lomascolo A."/>
            <person name="Ruiz-Duenas F.J."/>
            <person name="Uzan E."/>
            <person name="Piumi F."/>
            <person name="Kues U."/>
            <person name="Ram A.F.J."/>
            <person name="Murat C."/>
            <person name="Haon M."/>
            <person name="Benoit I."/>
            <person name="Arfi Y."/>
            <person name="Chevret D."/>
            <person name="Drula E."/>
            <person name="Kwon M.J."/>
            <person name="Gouret P."/>
            <person name="Lesage-Meessen L."/>
            <person name="Lombard V."/>
            <person name="Mariette J."/>
            <person name="Noirot C."/>
            <person name="Park J."/>
            <person name="Patyshakuliyeva A."/>
            <person name="Wieneger R.A.B."/>
            <person name="Wosten H.A.B."/>
            <person name="Martin F."/>
            <person name="Coutinho P.M."/>
            <person name="de Vries R."/>
            <person name="Martinez A.T."/>
            <person name="Klopp C."/>
            <person name="Pontarotti P."/>
            <person name="Henrissat B."/>
            <person name="Record E."/>
        </authorList>
    </citation>
    <scope>NUCLEOTIDE SEQUENCE [LARGE SCALE GENOMIC DNA]</scope>
    <source>
        <strain evidence="2">BRFM137</strain>
    </source>
</reference>
<name>A0A060SYE6_PYCCI</name>
<dbReference type="STRING" id="5643.A0A060SYE6"/>
<comment type="caution">
    <text evidence="2">The sequence shown here is derived from an EMBL/GenBank/DDBJ whole genome shotgun (WGS) entry which is preliminary data.</text>
</comment>
<feature type="region of interest" description="Disordered" evidence="1">
    <location>
        <begin position="389"/>
        <end position="472"/>
    </location>
</feature>
<feature type="compositionally biased region" description="Polar residues" evidence="1">
    <location>
        <begin position="411"/>
        <end position="422"/>
    </location>
</feature>
<dbReference type="AlphaFoldDB" id="A0A060SYE6"/>
<proteinExistence type="predicted"/>
<evidence type="ECO:0000313" key="2">
    <source>
        <dbReference type="EMBL" id="CDO77583.1"/>
    </source>
</evidence>
<dbReference type="Proteomes" id="UP000029665">
    <property type="component" value="Unassembled WGS sequence"/>
</dbReference>
<gene>
    <name evidence="2" type="ORF">BN946_scf184936.g8</name>
</gene>
<dbReference type="OrthoDB" id="2750697at2759"/>